<dbReference type="AlphaFoldDB" id="A0A7W9H630"/>
<evidence type="ECO:0000313" key="3">
    <source>
        <dbReference type="Proteomes" id="UP000590647"/>
    </source>
</evidence>
<keyword evidence="1" id="KW-0812">Transmembrane</keyword>
<gene>
    <name evidence="2" type="ORF">HDA41_004254</name>
</gene>
<keyword evidence="1" id="KW-0472">Membrane</keyword>
<comment type="caution">
    <text evidence="2">The sequence shown here is derived from an EMBL/GenBank/DDBJ whole genome shotgun (WGS) entry which is preliminary data.</text>
</comment>
<protein>
    <submittedName>
        <fullName evidence="2">ABC-type lipoprotein release transport system permease subunit</fullName>
    </submittedName>
</protein>
<proteinExistence type="predicted"/>
<dbReference type="EMBL" id="JACHNE010000001">
    <property type="protein sequence ID" value="MBB5796290.1"/>
    <property type="molecule type" value="Genomic_DNA"/>
</dbReference>
<evidence type="ECO:0000313" key="2">
    <source>
        <dbReference type="EMBL" id="MBB5796290.1"/>
    </source>
</evidence>
<keyword evidence="3" id="KW-1185">Reference proteome</keyword>
<name>A0A7W9H630_9ACTN</name>
<accession>A0A7W9H630</accession>
<keyword evidence="1" id="KW-1133">Transmembrane helix</keyword>
<dbReference type="Proteomes" id="UP000590647">
    <property type="component" value="Unassembled WGS sequence"/>
</dbReference>
<evidence type="ECO:0000256" key="1">
    <source>
        <dbReference type="SAM" id="Phobius"/>
    </source>
</evidence>
<organism evidence="2 3">
    <name type="scientific">Streptomyces caelestis</name>
    <dbReference type="NCBI Taxonomy" id="36816"/>
    <lineage>
        <taxon>Bacteria</taxon>
        <taxon>Bacillati</taxon>
        <taxon>Actinomycetota</taxon>
        <taxon>Actinomycetes</taxon>
        <taxon>Kitasatosporales</taxon>
        <taxon>Streptomycetaceae</taxon>
        <taxon>Streptomyces</taxon>
    </lineage>
</organism>
<reference evidence="2 3" key="1">
    <citation type="submission" date="2020-08" db="EMBL/GenBank/DDBJ databases">
        <title>Sequencing the genomes of 1000 actinobacteria strains.</title>
        <authorList>
            <person name="Klenk H.-P."/>
        </authorList>
    </citation>
    <scope>NUCLEOTIDE SEQUENCE [LARGE SCALE GENOMIC DNA]</scope>
    <source>
        <strain evidence="2 3">DSM 40084</strain>
    </source>
</reference>
<sequence length="35" mass="3749">MAWPWVAGVVAGCLLLATVATVLPARAALRRMRRA</sequence>
<keyword evidence="2" id="KW-0449">Lipoprotein</keyword>
<feature type="transmembrane region" description="Helical" evidence="1">
    <location>
        <begin position="6"/>
        <end position="29"/>
    </location>
</feature>